<feature type="transmembrane region" description="Helical" evidence="3">
    <location>
        <begin position="62"/>
        <end position="83"/>
    </location>
</feature>
<dbReference type="GO" id="GO:1902201">
    <property type="term" value="P:negative regulation of bacterial-type flagellum-dependent cell motility"/>
    <property type="evidence" value="ECO:0007669"/>
    <property type="project" value="TreeGrafter"/>
</dbReference>
<dbReference type="GO" id="GO:0043709">
    <property type="term" value="P:cell adhesion involved in single-species biofilm formation"/>
    <property type="evidence" value="ECO:0007669"/>
    <property type="project" value="TreeGrafter"/>
</dbReference>
<dbReference type="InterPro" id="IPR043128">
    <property type="entry name" value="Rev_trsase/Diguanyl_cyclase"/>
</dbReference>
<accession>A0A1K2HYY7</accession>
<keyword evidence="3" id="KW-0812">Transmembrane</keyword>
<keyword evidence="6" id="KW-1185">Reference proteome</keyword>
<feature type="transmembrane region" description="Helical" evidence="3">
    <location>
        <begin position="6"/>
        <end position="27"/>
    </location>
</feature>
<dbReference type="InterPro" id="IPR050469">
    <property type="entry name" value="Diguanylate_Cyclase"/>
</dbReference>
<dbReference type="GO" id="GO:0005886">
    <property type="term" value="C:plasma membrane"/>
    <property type="evidence" value="ECO:0007669"/>
    <property type="project" value="TreeGrafter"/>
</dbReference>
<evidence type="ECO:0000313" key="5">
    <source>
        <dbReference type="EMBL" id="SFZ85228.1"/>
    </source>
</evidence>
<dbReference type="Gene3D" id="3.30.70.270">
    <property type="match status" value="1"/>
</dbReference>
<feature type="transmembrane region" description="Helical" evidence="3">
    <location>
        <begin position="90"/>
        <end position="110"/>
    </location>
</feature>
<dbReference type="NCBIfam" id="TIGR00254">
    <property type="entry name" value="GGDEF"/>
    <property type="match status" value="1"/>
</dbReference>
<dbReference type="GO" id="GO:0052621">
    <property type="term" value="F:diguanylate cyclase activity"/>
    <property type="evidence" value="ECO:0007669"/>
    <property type="project" value="UniProtKB-EC"/>
</dbReference>
<dbReference type="SMART" id="SM00267">
    <property type="entry name" value="GGDEF"/>
    <property type="match status" value="1"/>
</dbReference>
<feature type="transmembrane region" description="Helical" evidence="3">
    <location>
        <begin position="34"/>
        <end position="56"/>
    </location>
</feature>
<keyword evidence="3" id="KW-0472">Membrane</keyword>
<dbReference type="FunFam" id="3.30.70.270:FF:000001">
    <property type="entry name" value="Diguanylate cyclase domain protein"/>
    <property type="match status" value="1"/>
</dbReference>
<dbReference type="CDD" id="cd01949">
    <property type="entry name" value="GGDEF"/>
    <property type="match status" value="1"/>
</dbReference>
<dbReference type="EC" id="2.7.7.65" evidence="1"/>
<gene>
    <name evidence="5" type="ORF">SAMN02983003_2457</name>
</gene>
<comment type="catalytic activity">
    <reaction evidence="2">
        <text>2 GTP = 3',3'-c-di-GMP + 2 diphosphate</text>
        <dbReference type="Rhea" id="RHEA:24898"/>
        <dbReference type="ChEBI" id="CHEBI:33019"/>
        <dbReference type="ChEBI" id="CHEBI:37565"/>
        <dbReference type="ChEBI" id="CHEBI:58805"/>
        <dbReference type="EC" id="2.7.7.65"/>
    </reaction>
</comment>
<sequence>MGAASFVLAINVFVAGLFAITFMVLAWRGRSRVPLWFGLTYLVASLYVVSEFILPFQGDPRLTYSIGFSLFHLSLAAAVAGIAERYRKAIPWELLAALVVLGIASGAISYDFERGSFARMMLYQAPFAAMHIAIAIMILTSRRIDRLDMVLAGLMVMGALQYLSKPFVATFTGGAGTSPQDYIATTYALYSQTMGTIVALTTGLMLLLILVRDMLVEITLRSETDALSGLYNRRGFDAHASALLDAAQRTGVPTAMVVADLDHFKSINDTHGHEAGDRVIEWFGAVLRGTASDRWVVGRMGGEEFAIFLSGANLTTARLFAESVRSAMAGLMPETLPDTLRVTASFGVSEGDGETSLADLRRRADAALYRAKSQGRDRVATAVAAPAVVPEANAEPTPTIKLRQA</sequence>
<feature type="transmembrane region" description="Helical" evidence="3">
    <location>
        <begin position="122"/>
        <end position="140"/>
    </location>
</feature>
<dbReference type="Proteomes" id="UP000183447">
    <property type="component" value="Unassembled WGS sequence"/>
</dbReference>
<feature type="transmembrane region" description="Helical" evidence="3">
    <location>
        <begin position="187"/>
        <end position="211"/>
    </location>
</feature>
<dbReference type="AlphaFoldDB" id="A0A1K2HYY7"/>
<evidence type="ECO:0000256" key="2">
    <source>
        <dbReference type="ARBA" id="ARBA00034247"/>
    </source>
</evidence>
<evidence type="ECO:0000256" key="1">
    <source>
        <dbReference type="ARBA" id="ARBA00012528"/>
    </source>
</evidence>
<name>A0A1K2HYY7_9HYPH</name>
<organism evidence="5 6">
    <name type="scientific">Devosia enhydra</name>
    <dbReference type="NCBI Taxonomy" id="665118"/>
    <lineage>
        <taxon>Bacteria</taxon>
        <taxon>Pseudomonadati</taxon>
        <taxon>Pseudomonadota</taxon>
        <taxon>Alphaproteobacteria</taxon>
        <taxon>Hyphomicrobiales</taxon>
        <taxon>Devosiaceae</taxon>
        <taxon>Devosia</taxon>
    </lineage>
</organism>
<dbReference type="PANTHER" id="PTHR45138">
    <property type="entry name" value="REGULATORY COMPONENTS OF SENSORY TRANSDUCTION SYSTEM"/>
    <property type="match status" value="1"/>
</dbReference>
<dbReference type="STRING" id="665118.SAMN02983003_2457"/>
<feature type="transmembrane region" description="Helical" evidence="3">
    <location>
        <begin position="147"/>
        <end position="164"/>
    </location>
</feature>
<reference evidence="5 6" key="1">
    <citation type="submission" date="2016-11" db="EMBL/GenBank/DDBJ databases">
        <authorList>
            <person name="Jaros S."/>
            <person name="Januszkiewicz K."/>
            <person name="Wedrychowicz H."/>
        </authorList>
    </citation>
    <scope>NUCLEOTIDE SEQUENCE [LARGE SCALE GENOMIC DNA]</scope>
    <source>
        <strain evidence="5 6">ATCC 23634</strain>
    </source>
</reference>
<evidence type="ECO:0000313" key="6">
    <source>
        <dbReference type="Proteomes" id="UP000183447"/>
    </source>
</evidence>
<dbReference type="PANTHER" id="PTHR45138:SF9">
    <property type="entry name" value="DIGUANYLATE CYCLASE DGCM-RELATED"/>
    <property type="match status" value="1"/>
</dbReference>
<evidence type="ECO:0000259" key="4">
    <source>
        <dbReference type="PROSITE" id="PS50887"/>
    </source>
</evidence>
<dbReference type="InterPro" id="IPR029787">
    <property type="entry name" value="Nucleotide_cyclase"/>
</dbReference>
<keyword evidence="3" id="KW-1133">Transmembrane helix</keyword>
<evidence type="ECO:0000256" key="3">
    <source>
        <dbReference type="SAM" id="Phobius"/>
    </source>
</evidence>
<feature type="domain" description="GGDEF" evidence="4">
    <location>
        <begin position="252"/>
        <end position="384"/>
    </location>
</feature>
<dbReference type="RefSeq" id="WP_072343305.1">
    <property type="nucleotide sequence ID" value="NZ_FPKU01000002.1"/>
</dbReference>
<dbReference type="Pfam" id="PF00990">
    <property type="entry name" value="GGDEF"/>
    <property type="match status" value="1"/>
</dbReference>
<dbReference type="SUPFAM" id="SSF55073">
    <property type="entry name" value="Nucleotide cyclase"/>
    <property type="match status" value="1"/>
</dbReference>
<proteinExistence type="predicted"/>
<dbReference type="InterPro" id="IPR000160">
    <property type="entry name" value="GGDEF_dom"/>
</dbReference>
<protein>
    <recommendedName>
        <fullName evidence="1">diguanylate cyclase</fullName>
        <ecNumber evidence="1">2.7.7.65</ecNumber>
    </recommendedName>
</protein>
<dbReference type="EMBL" id="FPKU01000002">
    <property type="protein sequence ID" value="SFZ85228.1"/>
    <property type="molecule type" value="Genomic_DNA"/>
</dbReference>
<dbReference type="PROSITE" id="PS50887">
    <property type="entry name" value="GGDEF"/>
    <property type="match status" value="1"/>
</dbReference>